<proteinExistence type="inferred from homology"/>
<name>A0A068RT08_9FUNG</name>
<evidence type="ECO:0000313" key="6">
    <source>
        <dbReference type="Proteomes" id="UP000027586"/>
    </source>
</evidence>
<dbReference type="EMBL" id="CBTN010000017">
    <property type="protein sequence ID" value="CDH53323.1"/>
    <property type="molecule type" value="Genomic_DNA"/>
</dbReference>
<organism evidence="5 6">
    <name type="scientific">Lichtheimia corymbifera JMRC:FSU:9682</name>
    <dbReference type="NCBI Taxonomy" id="1263082"/>
    <lineage>
        <taxon>Eukaryota</taxon>
        <taxon>Fungi</taxon>
        <taxon>Fungi incertae sedis</taxon>
        <taxon>Mucoromycota</taxon>
        <taxon>Mucoromycotina</taxon>
        <taxon>Mucoromycetes</taxon>
        <taxon>Mucorales</taxon>
        <taxon>Lichtheimiaceae</taxon>
        <taxon>Lichtheimia</taxon>
    </lineage>
</organism>
<evidence type="ECO:0000313" key="5">
    <source>
        <dbReference type="EMBL" id="CDH53323.1"/>
    </source>
</evidence>
<evidence type="ECO:0000256" key="4">
    <source>
        <dbReference type="ARBA" id="ARBA00023239"/>
    </source>
</evidence>
<comment type="similarity">
    <text evidence="2">Belongs to the isocitrate lyase/PEP mutase superfamily. Isocitrate lyase family.</text>
</comment>
<dbReference type="STRING" id="1263082.A0A068RT08"/>
<comment type="caution">
    <text evidence="5">The sequence shown here is derived from an EMBL/GenBank/DDBJ whole genome shotgun (WGS) entry which is preliminary data.</text>
</comment>
<dbReference type="Proteomes" id="UP000027586">
    <property type="component" value="Unassembled WGS sequence"/>
</dbReference>
<dbReference type="AlphaFoldDB" id="A0A068RT08"/>
<comment type="catalytic activity">
    <reaction evidence="1">
        <text>(2S,3R)-3-hydroxybutane-1,2,3-tricarboxylate = pyruvate + succinate</text>
        <dbReference type="Rhea" id="RHEA:16809"/>
        <dbReference type="ChEBI" id="CHEBI:15361"/>
        <dbReference type="ChEBI" id="CHEBI:30031"/>
        <dbReference type="ChEBI" id="CHEBI:57429"/>
        <dbReference type="EC" id="4.1.3.30"/>
    </reaction>
</comment>
<evidence type="ECO:0000256" key="1">
    <source>
        <dbReference type="ARBA" id="ARBA00001050"/>
    </source>
</evidence>
<dbReference type="VEuPathDB" id="FungiDB:LCOR_04685.1"/>
<dbReference type="PANTHER" id="PTHR21631">
    <property type="entry name" value="ISOCITRATE LYASE/MALATE SYNTHASE"/>
    <property type="match status" value="1"/>
</dbReference>
<dbReference type="PANTHER" id="PTHR21631:SF3">
    <property type="entry name" value="BIFUNCTIONAL GLYOXYLATE CYCLE PROTEIN"/>
    <property type="match status" value="1"/>
</dbReference>
<sequence>MAYQDQEEIEFRQEVERVKQWWASPRFRLVKRPYTAEQIVSKRGTMPTNYRSNEMAKKLWGILQNNKRTGQTSHTFGALDPVQVTQMAPHLDTVYVSGWQCSSTASTSNEPGPDLADYPMDTVPNKVEHLFFAQLFHDRLFA</sequence>
<keyword evidence="6" id="KW-1185">Reference proteome</keyword>
<dbReference type="InterPro" id="IPR006254">
    <property type="entry name" value="Isocitrate_lyase"/>
</dbReference>
<dbReference type="SUPFAM" id="SSF51621">
    <property type="entry name" value="Phosphoenolpyruvate/pyruvate domain"/>
    <property type="match status" value="1"/>
</dbReference>
<dbReference type="GO" id="GO:0046421">
    <property type="term" value="F:methylisocitrate lyase activity"/>
    <property type="evidence" value="ECO:0007669"/>
    <property type="project" value="UniProtKB-EC"/>
</dbReference>
<keyword evidence="4 5" id="KW-0456">Lyase</keyword>
<dbReference type="GO" id="GO:0019752">
    <property type="term" value="P:carboxylic acid metabolic process"/>
    <property type="evidence" value="ECO:0007669"/>
    <property type="project" value="InterPro"/>
</dbReference>
<dbReference type="Pfam" id="PF00463">
    <property type="entry name" value="ICL"/>
    <property type="match status" value="1"/>
</dbReference>
<dbReference type="InterPro" id="IPR040442">
    <property type="entry name" value="Pyrv_kinase-like_dom_sf"/>
</dbReference>
<evidence type="ECO:0000256" key="3">
    <source>
        <dbReference type="ARBA" id="ARBA00012260"/>
    </source>
</evidence>
<dbReference type="EC" id="4.1.3.30" evidence="3"/>
<dbReference type="InterPro" id="IPR015813">
    <property type="entry name" value="Pyrv/PenolPyrv_kinase-like_dom"/>
</dbReference>
<gene>
    <name evidence="5" type="ORF">LCOR_04685.1</name>
</gene>
<dbReference type="Gene3D" id="3.20.20.60">
    <property type="entry name" value="Phosphoenolpyruvate-binding domains"/>
    <property type="match status" value="1"/>
</dbReference>
<protein>
    <recommendedName>
        <fullName evidence="3">methylisocitrate lyase</fullName>
        <ecNumber evidence="3">4.1.3.30</ecNumber>
    </recommendedName>
</protein>
<dbReference type="GO" id="GO:0004451">
    <property type="term" value="F:isocitrate lyase activity"/>
    <property type="evidence" value="ECO:0007669"/>
    <property type="project" value="InterPro"/>
</dbReference>
<dbReference type="OrthoDB" id="4078635at2759"/>
<reference evidence="5" key="1">
    <citation type="submission" date="2013-08" db="EMBL/GenBank/DDBJ databases">
        <title>Gene expansion shapes genome architecture in the human pathogen Lichtheimia corymbifera: an evolutionary genomics analysis in the ancient terrestrial Mucorales (Mucoromycotina).</title>
        <authorList>
            <person name="Schwartze V.U."/>
            <person name="Winter S."/>
            <person name="Shelest E."/>
            <person name="Marcet-Houben M."/>
            <person name="Horn F."/>
            <person name="Wehner S."/>
            <person name="Hoffmann K."/>
            <person name="Riege K."/>
            <person name="Sammeth M."/>
            <person name="Nowrousian M."/>
            <person name="Valiante V."/>
            <person name="Linde J."/>
            <person name="Jacobsen I.D."/>
            <person name="Marz M."/>
            <person name="Brakhage A.A."/>
            <person name="Gabaldon T."/>
            <person name="Bocker S."/>
            <person name="Voigt K."/>
        </authorList>
    </citation>
    <scope>NUCLEOTIDE SEQUENCE [LARGE SCALE GENOMIC DNA]</scope>
    <source>
        <strain evidence="5">FSU 9682</strain>
    </source>
</reference>
<accession>A0A068RT08</accession>
<evidence type="ECO:0000256" key="2">
    <source>
        <dbReference type="ARBA" id="ARBA00005704"/>
    </source>
</evidence>